<dbReference type="PANTHER" id="PTHR37042">
    <property type="entry name" value="OUTER MEMBRANE PROTEIN RV1973"/>
    <property type="match status" value="1"/>
</dbReference>
<feature type="transmembrane region" description="Helical" evidence="4">
    <location>
        <begin position="38"/>
        <end position="58"/>
    </location>
</feature>
<gene>
    <name evidence="5" type="ORF">F8566_25590</name>
</gene>
<proteinExistence type="predicted"/>
<evidence type="ECO:0000256" key="4">
    <source>
        <dbReference type="SAM" id="Phobius"/>
    </source>
</evidence>
<dbReference type="AlphaFoldDB" id="A0A6H9YQQ0"/>
<evidence type="ECO:0000313" key="5">
    <source>
        <dbReference type="EMBL" id="KAB2346076.1"/>
    </source>
</evidence>
<name>A0A6H9YQQ0_9ACTN</name>
<feature type="region of interest" description="Disordered" evidence="3">
    <location>
        <begin position="197"/>
        <end position="218"/>
    </location>
</feature>
<organism evidence="5 6">
    <name type="scientific">Actinomadura rudentiformis</name>
    <dbReference type="NCBI Taxonomy" id="359158"/>
    <lineage>
        <taxon>Bacteria</taxon>
        <taxon>Bacillati</taxon>
        <taxon>Actinomycetota</taxon>
        <taxon>Actinomycetes</taxon>
        <taxon>Streptosporangiales</taxon>
        <taxon>Thermomonosporaceae</taxon>
        <taxon>Actinomadura</taxon>
    </lineage>
</organism>
<keyword evidence="2 4" id="KW-0472">Membrane</keyword>
<evidence type="ECO:0000256" key="2">
    <source>
        <dbReference type="ARBA" id="ARBA00023136"/>
    </source>
</evidence>
<keyword evidence="4" id="KW-1133">Transmembrane helix</keyword>
<dbReference type="SUPFAM" id="SSF54427">
    <property type="entry name" value="NTF2-like"/>
    <property type="match status" value="1"/>
</dbReference>
<accession>A0A6H9YQQ0</accession>
<comment type="caution">
    <text evidence="5">The sequence shown here is derived from an EMBL/GenBank/DDBJ whole genome shotgun (WGS) entry which is preliminary data.</text>
</comment>
<dbReference type="InterPro" id="IPR032710">
    <property type="entry name" value="NTF2-like_dom_sf"/>
</dbReference>
<feature type="compositionally biased region" description="Low complexity" evidence="3">
    <location>
        <begin position="8"/>
        <end position="24"/>
    </location>
</feature>
<feature type="region of interest" description="Disordered" evidence="3">
    <location>
        <begin position="1"/>
        <end position="33"/>
    </location>
</feature>
<dbReference type="Proteomes" id="UP000468735">
    <property type="component" value="Unassembled WGS sequence"/>
</dbReference>
<reference evidence="5 6" key="1">
    <citation type="submission" date="2019-09" db="EMBL/GenBank/DDBJ databases">
        <title>Actinomadura physcomitrii sp. nov., a novel actinomycete isolated from moss [Physcomitrium sphaericum (Ludw) Fuernr].</title>
        <authorList>
            <person name="Zhuang X."/>
            <person name="Liu C."/>
        </authorList>
    </citation>
    <scope>NUCLEOTIDE SEQUENCE [LARGE SCALE GENOMIC DNA]</scope>
    <source>
        <strain evidence="5 6">HMC1</strain>
    </source>
</reference>
<dbReference type="RefSeq" id="WP_151564204.1">
    <property type="nucleotide sequence ID" value="NZ_WBMT01000012.1"/>
</dbReference>
<dbReference type="Gene3D" id="3.10.450.50">
    <property type="match status" value="1"/>
</dbReference>
<evidence type="ECO:0000313" key="6">
    <source>
        <dbReference type="Proteomes" id="UP000468735"/>
    </source>
</evidence>
<dbReference type="EMBL" id="WBMT01000012">
    <property type="protein sequence ID" value="KAB2346076.1"/>
    <property type="molecule type" value="Genomic_DNA"/>
</dbReference>
<evidence type="ECO:0000256" key="3">
    <source>
        <dbReference type="SAM" id="MobiDB-lite"/>
    </source>
</evidence>
<sequence length="338" mass="35624">MTADSKVRNAAVARAKARSATESAGSGGGGKRPKRRKLVVAAAVVVAAASAWGGWQLVPSDDEGFRPLTEREKVAAAATRQLAALSSMDPARVDERLGWWEQASTGTLRAELARDRAANRKRFAAISAAATGTVGSLAVTALNGDSATVIASVRVKFVGTADWRTEQSRRYQAGLTRTPQGWRTSSLFLLPVPASTAKKPTGAQQTGRAPAPPAPAAEDAPILTDVTKAAEAVFSYRYENPAATQQAARDALVGTAAGQYQKLFGIVADQAPKQRLTVTSKVLRIGVIERSGNSATVLIFLDQTSTRQGGRPSFAATALKATARVENGRWRISDLRST</sequence>
<evidence type="ECO:0000256" key="1">
    <source>
        <dbReference type="ARBA" id="ARBA00004370"/>
    </source>
</evidence>
<keyword evidence="4" id="KW-0812">Transmembrane</keyword>
<dbReference type="PANTHER" id="PTHR37042:SF4">
    <property type="entry name" value="OUTER MEMBRANE PROTEIN RV1973"/>
    <property type="match status" value="1"/>
</dbReference>
<comment type="subcellular location">
    <subcellularLocation>
        <location evidence="1">Membrane</location>
    </subcellularLocation>
</comment>
<keyword evidence="6" id="KW-1185">Reference proteome</keyword>
<dbReference type="OrthoDB" id="4210236at2"/>
<protein>
    <submittedName>
        <fullName evidence="5">Uncharacterized protein</fullName>
    </submittedName>
</protein>
<dbReference type="GO" id="GO:0016020">
    <property type="term" value="C:membrane"/>
    <property type="evidence" value="ECO:0007669"/>
    <property type="project" value="UniProtKB-SubCell"/>
</dbReference>